<evidence type="ECO:0008006" key="4">
    <source>
        <dbReference type="Google" id="ProtNLM"/>
    </source>
</evidence>
<keyword evidence="1" id="KW-0732">Signal</keyword>
<protein>
    <recommendedName>
        <fullName evidence="4">RagB/SusD domain-containing protein</fullName>
    </recommendedName>
</protein>
<feature type="chain" id="PRO_5012989113" description="RagB/SusD domain-containing protein" evidence="1">
    <location>
        <begin position="20"/>
        <end position="392"/>
    </location>
</feature>
<evidence type="ECO:0000313" key="2">
    <source>
        <dbReference type="EMBL" id="OZC02096.1"/>
    </source>
</evidence>
<feature type="signal peptide" evidence="1">
    <location>
        <begin position="1"/>
        <end position="19"/>
    </location>
</feature>
<keyword evidence="3" id="KW-1185">Reference proteome</keyword>
<comment type="caution">
    <text evidence="2">The sequence shown here is derived from an EMBL/GenBank/DDBJ whole genome shotgun (WGS) entry which is preliminary data.</text>
</comment>
<dbReference type="InterPro" id="IPR011990">
    <property type="entry name" value="TPR-like_helical_dom_sf"/>
</dbReference>
<dbReference type="InParanoid" id="A0A259TWM7"/>
<proteinExistence type="predicted"/>
<dbReference type="EMBL" id="MQWB01000001">
    <property type="protein sequence ID" value="OZC02096.1"/>
    <property type="molecule type" value="Genomic_DNA"/>
</dbReference>
<evidence type="ECO:0000256" key="1">
    <source>
        <dbReference type="SAM" id="SignalP"/>
    </source>
</evidence>
<evidence type="ECO:0000313" key="3">
    <source>
        <dbReference type="Proteomes" id="UP000216446"/>
    </source>
</evidence>
<dbReference type="SUPFAM" id="SSF48452">
    <property type="entry name" value="TPR-like"/>
    <property type="match status" value="1"/>
</dbReference>
<name>A0A259TWM7_9BACT</name>
<organism evidence="2 3">
    <name type="scientific">Rubricoccus marinus</name>
    <dbReference type="NCBI Taxonomy" id="716817"/>
    <lineage>
        <taxon>Bacteria</taxon>
        <taxon>Pseudomonadati</taxon>
        <taxon>Rhodothermota</taxon>
        <taxon>Rhodothermia</taxon>
        <taxon>Rhodothermales</taxon>
        <taxon>Rubricoccaceae</taxon>
        <taxon>Rubricoccus</taxon>
    </lineage>
</organism>
<dbReference type="Gene3D" id="1.25.40.390">
    <property type="match status" value="1"/>
</dbReference>
<dbReference type="Proteomes" id="UP000216446">
    <property type="component" value="Unassembled WGS sequence"/>
</dbReference>
<dbReference type="OrthoDB" id="1492682at2"/>
<dbReference type="AlphaFoldDB" id="A0A259TWM7"/>
<accession>A0A259TWM7</accession>
<sequence length="392" mass="42825">MYKNILLAALITGAGSLTACDSFVNDVNGPVDLVPSDSLDNPANLDFVITGVQQRFATTHGTAVLLADGLSDAYLFADGTTGATFPTYIEIDDGEITLDNNSVDGLYTNVNELRFLADDLLARVTDRVEFRDGDEDLRDRAFFTAYFYGGVARYYLATYFGLEERLGGGTIDAGPFIPSAELYAQAIERMTSALDYVDAGSREAKIVNSSIARVHLYNGNLDAAATFAANGLAPGDAPFVAQYNAQSNNPVWIGAGRGRTQFAADARFGDDGDDLTPTEPYELDFIRQAVYLLDSDPIPFISAEETSLIRAEAALDDGDDDGALAFINEARGDRDDLDSVDLDVLIEQRDQILFTQGARLVDQRRFDRWHLGPNTWQYLPITQTERNSNPNL</sequence>
<dbReference type="PROSITE" id="PS51257">
    <property type="entry name" value="PROKAR_LIPOPROTEIN"/>
    <property type="match status" value="1"/>
</dbReference>
<gene>
    <name evidence="2" type="ORF">BSZ36_03315</name>
</gene>
<reference evidence="2 3" key="1">
    <citation type="submission" date="2016-11" db="EMBL/GenBank/DDBJ databases">
        <title>Study of marine rhodopsin-containing bacteria.</title>
        <authorList>
            <person name="Yoshizawa S."/>
            <person name="Kumagai Y."/>
            <person name="Kogure K."/>
        </authorList>
    </citation>
    <scope>NUCLEOTIDE SEQUENCE [LARGE SCALE GENOMIC DNA]</scope>
    <source>
        <strain evidence="2 3">SG-29</strain>
    </source>
</reference>
<dbReference type="RefSeq" id="WP_094545983.1">
    <property type="nucleotide sequence ID" value="NZ_MQWB01000001.1"/>
</dbReference>